<sequence length="865" mass="93186">MPTVYEQVYSKVGGQTSGHNMPVVEGLHPDIKDNRDGSITVEYLPTRGGRHEVQMCYEGVAVEGSPFQCLVDSVDDGYVSVFGPGLVGGMCGQMESFNVVTKSGTLKDLAVTIDGPTKTDLKREDKGDRTTLSYLPMTSGAYNINIKYKGKPIKGSPFVAKISAGLYEDSNGGIRRPGEGRKRTQLSISNCSDYPLNVLDPDIFDLAGSLKNPSGALEPCILKKMPDGHLGIAAFAPREKGEYQVQIYRDEKQIKGSPFSIKVGEHEIAHASKVNISGKISDAIANEANYFTIDANGAGYGAVGVVLEGPHRAELDYTEPSPRQYQIMYSPHEPGIYILNVRFADEHINGSPFLVNVGGEPSGRIRETVTVDMDQAEPVNPGTRCEFHLKIPGTNPFDMEASVTDPDGATEVCEVVDEEDFHYRIVFTPKLKGINTLSIKHKGLHISGSPFQYTVGQMNSGGFHKVQVGGPGVEKGEAGAENHFNIYTREAGSGTLSIAIEGPSKAQIKVENRPHGFLGVSYKVQKPGMYGVHIKFNDEHIPNSPFKINISPDGGTAKLVTVHALKDRGLATDKPATFTISFNGAVGQLHATVRTPSGNHEDCLFQEMDVGLYACRFIPKENGVHYIDVRLNEAHVPDSPFAVMVGSTAADPAMVHALGDGLESGKCNSKNKFMVRTAGSGSGFLAVFVDGPSKVALSCKEVDDGYEFSYTPFAPGKYLITIKYGNINIAGSPYCPTVTGAGRKPSPLSEQTSMVVETVEKKAGSRVAARFRGDASKVVVRGPGLKKCFTNRQAQVTIDVKDAGEAVLGVGMIGPNGMPEAELSLKRNTNFSYNLLYTVKEPGDHMLYIKWGDEDVPGSPFPIST</sequence>
<keyword evidence="2" id="KW-0677">Repeat</keyword>
<dbReference type="PANTHER" id="PTHR38537">
    <property type="entry name" value="JITTERBUG, ISOFORM N"/>
    <property type="match status" value="1"/>
</dbReference>
<accession>A0ABD3WUA9</accession>
<feature type="repeat" description="Filamin" evidence="3">
    <location>
        <begin position="647"/>
        <end position="738"/>
    </location>
</feature>
<dbReference type="InterPro" id="IPR014756">
    <property type="entry name" value="Ig_E-set"/>
</dbReference>
<feature type="repeat" description="Filamin" evidence="3">
    <location>
        <begin position="30"/>
        <end position="71"/>
    </location>
</feature>
<dbReference type="FunFam" id="2.60.40.10:FF:000092">
    <property type="entry name" value="Filamin-B isoform B"/>
    <property type="match status" value="1"/>
</dbReference>
<evidence type="ECO:0000313" key="5">
    <source>
        <dbReference type="Proteomes" id="UP001634394"/>
    </source>
</evidence>
<evidence type="ECO:0000256" key="1">
    <source>
        <dbReference type="ARBA" id="ARBA00009238"/>
    </source>
</evidence>
<evidence type="ECO:0008006" key="6">
    <source>
        <dbReference type="Google" id="ProtNLM"/>
    </source>
</evidence>
<feature type="repeat" description="Filamin" evidence="3">
    <location>
        <begin position="458"/>
        <end position="550"/>
    </location>
</feature>
<evidence type="ECO:0000313" key="4">
    <source>
        <dbReference type="EMBL" id="KAL3876828.1"/>
    </source>
</evidence>
<keyword evidence="5" id="KW-1185">Reference proteome</keyword>
<comment type="similarity">
    <text evidence="1">Belongs to the filamin family.</text>
</comment>
<name>A0ABD3WUA9_SINWO</name>
<dbReference type="Proteomes" id="UP001634394">
    <property type="component" value="Unassembled WGS sequence"/>
</dbReference>
<feature type="repeat" description="Filamin" evidence="3">
    <location>
        <begin position="178"/>
        <end position="263"/>
    </location>
</feature>
<reference evidence="4 5" key="1">
    <citation type="submission" date="2024-11" db="EMBL/GenBank/DDBJ databases">
        <title>Chromosome-level genome assembly of the freshwater bivalve Anodonta woodiana.</title>
        <authorList>
            <person name="Chen X."/>
        </authorList>
    </citation>
    <scope>NUCLEOTIDE SEQUENCE [LARGE SCALE GENOMIC DNA]</scope>
    <source>
        <strain evidence="4">MN2024</strain>
        <tissue evidence="4">Gills</tissue>
    </source>
</reference>
<dbReference type="InterPro" id="IPR013783">
    <property type="entry name" value="Ig-like_fold"/>
</dbReference>
<dbReference type="PROSITE" id="PS50194">
    <property type="entry name" value="FILAMIN_REPEAT"/>
    <property type="match status" value="9"/>
</dbReference>
<protein>
    <recommendedName>
        <fullName evidence="6">Filamin</fullName>
    </recommendedName>
</protein>
<gene>
    <name evidence="4" type="ORF">ACJMK2_034617</name>
</gene>
<dbReference type="InterPro" id="IPR017868">
    <property type="entry name" value="Filamin/ABP280_repeat-like"/>
</dbReference>
<organism evidence="4 5">
    <name type="scientific">Sinanodonta woodiana</name>
    <name type="common">Chinese pond mussel</name>
    <name type="synonym">Anodonta woodiana</name>
    <dbReference type="NCBI Taxonomy" id="1069815"/>
    <lineage>
        <taxon>Eukaryota</taxon>
        <taxon>Metazoa</taxon>
        <taxon>Spiralia</taxon>
        <taxon>Lophotrochozoa</taxon>
        <taxon>Mollusca</taxon>
        <taxon>Bivalvia</taxon>
        <taxon>Autobranchia</taxon>
        <taxon>Heteroconchia</taxon>
        <taxon>Palaeoheterodonta</taxon>
        <taxon>Unionida</taxon>
        <taxon>Unionoidea</taxon>
        <taxon>Unionidae</taxon>
        <taxon>Unioninae</taxon>
        <taxon>Sinanodonta</taxon>
    </lineage>
</organism>
<dbReference type="EMBL" id="JBJQND010000005">
    <property type="protein sequence ID" value="KAL3876828.1"/>
    <property type="molecule type" value="Genomic_DNA"/>
</dbReference>
<dbReference type="AlphaFoldDB" id="A0ABD3WUA9"/>
<feature type="repeat" description="Filamin" evidence="3">
    <location>
        <begin position="382"/>
        <end position="455"/>
    </location>
</feature>
<dbReference type="SUPFAM" id="SSF81296">
    <property type="entry name" value="E set domains"/>
    <property type="match status" value="9"/>
</dbReference>
<dbReference type="SMART" id="SM00557">
    <property type="entry name" value="IG_FLMN"/>
    <property type="match status" value="9"/>
</dbReference>
<proteinExistence type="inferred from homology"/>
<dbReference type="PANTHER" id="PTHR38537:SF8">
    <property type="entry name" value="FILAMIN-A"/>
    <property type="match status" value="1"/>
</dbReference>
<evidence type="ECO:0000256" key="3">
    <source>
        <dbReference type="PROSITE-ProRule" id="PRU00087"/>
    </source>
</evidence>
<comment type="caution">
    <text evidence="4">The sequence shown here is derived from an EMBL/GenBank/DDBJ whole genome shotgun (WGS) entry which is preliminary data.</text>
</comment>
<feature type="repeat" description="Filamin" evidence="3">
    <location>
        <begin position="266"/>
        <end position="357"/>
    </location>
</feature>
<feature type="repeat" description="Filamin" evidence="3">
    <location>
        <begin position="551"/>
        <end position="645"/>
    </location>
</feature>
<dbReference type="InterPro" id="IPR044801">
    <property type="entry name" value="Filamin"/>
</dbReference>
<dbReference type="Gene3D" id="2.60.40.10">
    <property type="entry name" value="Immunoglobulins"/>
    <property type="match status" value="9"/>
</dbReference>
<evidence type="ECO:0000256" key="2">
    <source>
        <dbReference type="ARBA" id="ARBA00022737"/>
    </source>
</evidence>
<dbReference type="Pfam" id="PF00630">
    <property type="entry name" value="Filamin"/>
    <property type="match status" value="8"/>
</dbReference>
<feature type="repeat" description="Filamin" evidence="3">
    <location>
        <begin position="71"/>
        <end position="162"/>
    </location>
</feature>
<feature type="repeat" description="Filamin" evidence="3">
    <location>
        <begin position="770"/>
        <end position="865"/>
    </location>
</feature>
<dbReference type="InterPro" id="IPR001298">
    <property type="entry name" value="Filamin/ABP280_rpt"/>
</dbReference>